<accession>A0ABU2TD89</accession>
<evidence type="ECO:0000313" key="2">
    <source>
        <dbReference type="EMBL" id="MDT0458900.1"/>
    </source>
</evidence>
<keyword evidence="3" id="KW-1185">Reference proteome</keyword>
<dbReference type="Gene3D" id="3.50.50.60">
    <property type="entry name" value="FAD/NAD(P)-binding domain"/>
    <property type="match status" value="2"/>
</dbReference>
<organism evidence="2 3">
    <name type="scientific">Streptomyces mooreae</name>
    <dbReference type="NCBI Taxonomy" id="3075523"/>
    <lineage>
        <taxon>Bacteria</taxon>
        <taxon>Bacillati</taxon>
        <taxon>Actinomycetota</taxon>
        <taxon>Actinomycetes</taxon>
        <taxon>Kitasatosporales</taxon>
        <taxon>Streptomycetaceae</taxon>
        <taxon>Streptomyces</taxon>
    </lineage>
</organism>
<protein>
    <submittedName>
        <fullName evidence="2">FAD-dependent oxidoreductase</fullName>
    </submittedName>
</protein>
<proteinExistence type="predicted"/>
<evidence type="ECO:0000313" key="3">
    <source>
        <dbReference type="Proteomes" id="UP001180551"/>
    </source>
</evidence>
<evidence type="ECO:0000259" key="1">
    <source>
        <dbReference type="Pfam" id="PF07992"/>
    </source>
</evidence>
<gene>
    <name evidence="2" type="ORF">RM550_24795</name>
</gene>
<dbReference type="PRINTS" id="PR00411">
    <property type="entry name" value="PNDRDTASEI"/>
</dbReference>
<feature type="domain" description="FAD/NAD(P)-binding" evidence="1">
    <location>
        <begin position="2"/>
        <end position="272"/>
    </location>
</feature>
<dbReference type="PANTHER" id="PTHR43014:SF2">
    <property type="entry name" value="MERCURIC REDUCTASE"/>
    <property type="match status" value="1"/>
</dbReference>
<dbReference type="PANTHER" id="PTHR43014">
    <property type="entry name" value="MERCURIC REDUCTASE"/>
    <property type="match status" value="1"/>
</dbReference>
<name>A0ABU2TD89_9ACTN</name>
<dbReference type="InterPro" id="IPR036188">
    <property type="entry name" value="FAD/NAD-bd_sf"/>
</dbReference>
<dbReference type="SUPFAM" id="SSF51905">
    <property type="entry name" value="FAD/NAD(P)-binding domain"/>
    <property type="match status" value="1"/>
</dbReference>
<dbReference type="Proteomes" id="UP001180551">
    <property type="component" value="Unassembled WGS sequence"/>
</dbReference>
<comment type="caution">
    <text evidence="2">The sequence shown here is derived from an EMBL/GenBank/DDBJ whole genome shotgun (WGS) entry which is preliminary data.</text>
</comment>
<reference evidence="2" key="1">
    <citation type="submission" date="2024-05" db="EMBL/GenBank/DDBJ databases">
        <title>30 novel species of actinomycetes from the DSMZ collection.</title>
        <authorList>
            <person name="Nouioui I."/>
        </authorList>
    </citation>
    <scope>NUCLEOTIDE SEQUENCE</scope>
    <source>
        <strain evidence="2">DSM 41527</strain>
    </source>
</reference>
<sequence>MVGYGKGGKTVAAKVGRLGKRVVLVEQSDRMYGGTCPNVGCVPTKALVHHAMNRRPKDPAQEWYERSVTKVQAVTKMMRDGNYEGLNGMETVTVITGPAVFVAPHTVAVKAGGEHFTVTADTILINTGSEPAIPDIPGLRDSPYTVTSTELVETTVLPERLTIIGGGYLGLEFAAIYQRFGSQVTVLEAAPRIFSSLDDDIAAVAQGILTDEGIDIVTGAQVRQVRDGDGGASVVFDKAGHQHSVEADAVHAATGRAPATRDLALEAAGVRTRRVLSVRGSWPGRF</sequence>
<dbReference type="EMBL" id="JAVRFE010000036">
    <property type="protein sequence ID" value="MDT0458900.1"/>
    <property type="molecule type" value="Genomic_DNA"/>
</dbReference>
<dbReference type="Pfam" id="PF07992">
    <property type="entry name" value="Pyr_redox_2"/>
    <property type="match status" value="1"/>
</dbReference>
<dbReference type="InterPro" id="IPR023753">
    <property type="entry name" value="FAD/NAD-binding_dom"/>
</dbReference>